<dbReference type="AlphaFoldDB" id="A0A1D1VEW4"/>
<dbReference type="Proteomes" id="UP000186922">
    <property type="component" value="Unassembled WGS sequence"/>
</dbReference>
<gene>
    <name evidence="2" type="primary">RvY_08730-1</name>
    <name evidence="2" type="synonym">RvY_08730.1</name>
    <name evidence="2" type="ORF">RvY_08730</name>
</gene>
<organism evidence="2 3">
    <name type="scientific">Ramazzottius varieornatus</name>
    <name type="common">Water bear</name>
    <name type="synonym">Tardigrade</name>
    <dbReference type="NCBI Taxonomy" id="947166"/>
    <lineage>
        <taxon>Eukaryota</taxon>
        <taxon>Metazoa</taxon>
        <taxon>Ecdysozoa</taxon>
        <taxon>Tardigrada</taxon>
        <taxon>Eutardigrada</taxon>
        <taxon>Parachela</taxon>
        <taxon>Hypsibioidea</taxon>
        <taxon>Ramazzottiidae</taxon>
        <taxon>Ramazzottius</taxon>
    </lineage>
</organism>
<comment type="caution">
    <text evidence="2">The sequence shown here is derived from an EMBL/GenBank/DDBJ whole genome shotgun (WGS) entry which is preliminary data.</text>
</comment>
<evidence type="ECO:0000256" key="1">
    <source>
        <dbReference type="SAM" id="MobiDB-lite"/>
    </source>
</evidence>
<evidence type="ECO:0000313" key="3">
    <source>
        <dbReference type="Proteomes" id="UP000186922"/>
    </source>
</evidence>
<reference evidence="2 3" key="1">
    <citation type="journal article" date="2016" name="Nat. Commun.">
        <title>Extremotolerant tardigrade genome and improved radiotolerance of human cultured cells by tardigrade-unique protein.</title>
        <authorList>
            <person name="Hashimoto T."/>
            <person name="Horikawa D.D."/>
            <person name="Saito Y."/>
            <person name="Kuwahara H."/>
            <person name="Kozuka-Hata H."/>
            <person name="Shin-I T."/>
            <person name="Minakuchi Y."/>
            <person name="Ohishi K."/>
            <person name="Motoyama A."/>
            <person name="Aizu T."/>
            <person name="Enomoto A."/>
            <person name="Kondo K."/>
            <person name="Tanaka S."/>
            <person name="Hara Y."/>
            <person name="Koshikawa S."/>
            <person name="Sagara H."/>
            <person name="Miura T."/>
            <person name="Yokobori S."/>
            <person name="Miyagawa K."/>
            <person name="Suzuki Y."/>
            <person name="Kubo T."/>
            <person name="Oyama M."/>
            <person name="Kohara Y."/>
            <person name="Fujiyama A."/>
            <person name="Arakawa K."/>
            <person name="Katayama T."/>
            <person name="Toyoda A."/>
            <person name="Kunieda T."/>
        </authorList>
    </citation>
    <scope>NUCLEOTIDE SEQUENCE [LARGE SCALE GENOMIC DNA]</scope>
    <source>
        <strain evidence="2 3">YOKOZUNA-1</strain>
    </source>
</reference>
<accession>A0A1D1VEW4</accession>
<sequence length="110" mass="11760">MMGTTPSPCNKCQKVRLCDGPENGKKSKVGVAGSTSLSFVQLAKKRTTIDDVQVHSEESIRNHACGSHNCNLHLYISNSGGYNVNLYPSVLSSDGSNRESDVDETGTTVV</sequence>
<feature type="region of interest" description="Disordered" evidence="1">
    <location>
        <begin position="90"/>
        <end position="110"/>
    </location>
</feature>
<keyword evidence="3" id="KW-1185">Reference proteome</keyword>
<name>A0A1D1VEW4_RAMVA</name>
<evidence type="ECO:0000313" key="2">
    <source>
        <dbReference type="EMBL" id="GAU97433.1"/>
    </source>
</evidence>
<protein>
    <submittedName>
        <fullName evidence="2">Uncharacterized protein</fullName>
    </submittedName>
</protein>
<dbReference type="EMBL" id="BDGG01000004">
    <property type="protein sequence ID" value="GAU97433.1"/>
    <property type="molecule type" value="Genomic_DNA"/>
</dbReference>
<proteinExistence type="predicted"/>